<dbReference type="AlphaFoldDB" id="A0AAV3ZLD7"/>
<reference evidence="2 3" key="1">
    <citation type="journal article" date="2021" name="Elife">
        <title>Chloroplast acquisition without the gene transfer in kleptoplastic sea slugs, Plakobranchus ocellatus.</title>
        <authorList>
            <person name="Maeda T."/>
            <person name="Takahashi S."/>
            <person name="Yoshida T."/>
            <person name="Shimamura S."/>
            <person name="Takaki Y."/>
            <person name="Nagai Y."/>
            <person name="Toyoda A."/>
            <person name="Suzuki Y."/>
            <person name="Arimoto A."/>
            <person name="Ishii H."/>
            <person name="Satoh N."/>
            <person name="Nishiyama T."/>
            <person name="Hasebe M."/>
            <person name="Maruyama T."/>
            <person name="Minagawa J."/>
            <person name="Obokata J."/>
            <person name="Shigenobu S."/>
        </authorList>
    </citation>
    <scope>NUCLEOTIDE SEQUENCE [LARGE SCALE GENOMIC DNA]</scope>
</reference>
<dbReference type="Proteomes" id="UP000735302">
    <property type="component" value="Unassembled WGS sequence"/>
</dbReference>
<sequence length="93" mass="10437">MVVHCFTLSEPQQRKKMTRPQNYSCIHTTIYEVLKNGATKEEAAAASGTTCLQEIEPSPNSRSIFGTKCGMEGDRQQSKTEKDEKKRVYPAPN</sequence>
<dbReference type="EMBL" id="BLXT01002679">
    <property type="protein sequence ID" value="GFN96484.1"/>
    <property type="molecule type" value="Genomic_DNA"/>
</dbReference>
<evidence type="ECO:0008006" key="4">
    <source>
        <dbReference type="Google" id="ProtNLM"/>
    </source>
</evidence>
<proteinExistence type="predicted"/>
<keyword evidence="3" id="KW-1185">Reference proteome</keyword>
<gene>
    <name evidence="2" type="ORF">PoB_002299000</name>
</gene>
<accession>A0AAV3ZLD7</accession>
<organism evidence="2 3">
    <name type="scientific">Plakobranchus ocellatus</name>
    <dbReference type="NCBI Taxonomy" id="259542"/>
    <lineage>
        <taxon>Eukaryota</taxon>
        <taxon>Metazoa</taxon>
        <taxon>Spiralia</taxon>
        <taxon>Lophotrochozoa</taxon>
        <taxon>Mollusca</taxon>
        <taxon>Gastropoda</taxon>
        <taxon>Heterobranchia</taxon>
        <taxon>Euthyneura</taxon>
        <taxon>Panpulmonata</taxon>
        <taxon>Sacoglossa</taxon>
        <taxon>Placobranchoidea</taxon>
        <taxon>Plakobranchidae</taxon>
        <taxon>Plakobranchus</taxon>
    </lineage>
</organism>
<evidence type="ECO:0000256" key="1">
    <source>
        <dbReference type="SAM" id="MobiDB-lite"/>
    </source>
</evidence>
<evidence type="ECO:0000313" key="3">
    <source>
        <dbReference type="Proteomes" id="UP000735302"/>
    </source>
</evidence>
<feature type="compositionally biased region" description="Basic and acidic residues" evidence="1">
    <location>
        <begin position="71"/>
        <end position="87"/>
    </location>
</feature>
<feature type="compositionally biased region" description="Polar residues" evidence="1">
    <location>
        <begin position="50"/>
        <end position="64"/>
    </location>
</feature>
<name>A0AAV3ZLD7_9GAST</name>
<protein>
    <recommendedName>
        <fullName evidence="4">Mos1 transposase HTH domain-containing protein</fullName>
    </recommendedName>
</protein>
<feature type="region of interest" description="Disordered" evidence="1">
    <location>
        <begin position="50"/>
        <end position="93"/>
    </location>
</feature>
<evidence type="ECO:0000313" key="2">
    <source>
        <dbReference type="EMBL" id="GFN96484.1"/>
    </source>
</evidence>
<comment type="caution">
    <text evidence="2">The sequence shown here is derived from an EMBL/GenBank/DDBJ whole genome shotgun (WGS) entry which is preliminary data.</text>
</comment>